<dbReference type="GO" id="GO:0008999">
    <property type="term" value="F:protein-N-terminal-alanine acetyltransferase activity"/>
    <property type="evidence" value="ECO:0007669"/>
    <property type="project" value="TreeGrafter"/>
</dbReference>
<dbReference type="InterPro" id="IPR051531">
    <property type="entry name" value="N-acetyltransferase"/>
</dbReference>
<name>A0A5C8NEJ3_9ACTN</name>
<evidence type="ECO:0000256" key="3">
    <source>
        <dbReference type="ARBA" id="ARBA00038502"/>
    </source>
</evidence>
<dbReference type="PANTHER" id="PTHR43792:SF8">
    <property type="entry name" value="[RIBOSOMAL PROTEIN US5]-ALANINE N-ACETYLTRANSFERASE"/>
    <property type="match status" value="1"/>
</dbReference>
<evidence type="ECO:0000259" key="4">
    <source>
        <dbReference type="PROSITE" id="PS51186"/>
    </source>
</evidence>
<comment type="similarity">
    <text evidence="3">Belongs to the acetyltransferase family. RimJ subfamily.</text>
</comment>
<comment type="caution">
    <text evidence="5">The sequence shown here is derived from an EMBL/GenBank/DDBJ whole genome shotgun (WGS) entry which is preliminary data.</text>
</comment>
<dbReference type="OrthoDB" id="5242221at2"/>
<evidence type="ECO:0000256" key="2">
    <source>
        <dbReference type="ARBA" id="ARBA00023315"/>
    </source>
</evidence>
<dbReference type="Pfam" id="PF13302">
    <property type="entry name" value="Acetyltransf_3"/>
    <property type="match status" value="1"/>
</dbReference>
<keyword evidence="6" id="KW-1185">Reference proteome</keyword>
<dbReference type="InterPro" id="IPR016181">
    <property type="entry name" value="Acyl_CoA_acyltransferase"/>
</dbReference>
<dbReference type="InterPro" id="IPR000182">
    <property type="entry name" value="GNAT_dom"/>
</dbReference>
<dbReference type="PANTHER" id="PTHR43792">
    <property type="entry name" value="GNAT FAMILY, PUTATIVE (AFU_ORTHOLOGUE AFUA_3G00765)-RELATED-RELATED"/>
    <property type="match status" value="1"/>
</dbReference>
<dbReference type="RefSeq" id="WP_147687544.1">
    <property type="nucleotide sequence ID" value="NZ_VDUX01000008.1"/>
</dbReference>
<dbReference type="AlphaFoldDB" id="A0A5C8NEJ3"/>
<dbReference type="CDD" id="cd04301">
    <property type="entry name" value="NAT_SF"/>
    <property type="match status" value="1"/>
</dbReference>
<proteinExistence type="inferred from homology"/>
<dbReference type="Gene3D" id="3.40.630.30">
    <property type="match status" value="1"/>
</dbReference>
<organism evidence="5 6">
    <name type="scientific">Aeromicrobium terrae</name>
    <dbReference type="NCBI Taxonomy" id="2498846"/>
    <lineage>
        <taxon>Bacteria</taxon>
        <taxon>Bacillati</taxon>
        <taxon>Actinomycetota</taxon>
        <taxon>Actinomycetes</taxon>
        <taxon>Propionibacteriales</taxon>
        <taxon>Nocardioidaceae</taxon>
        <taxon>Aeromicrobium</taxon>
    </lineage>
</organism>
<reference evidence="5 6" key="1">
    <citation type="submission" date="2019-06" db="EMBL/GenBank/DDBJ databases">
        <title>Aeromicrobium sp. nov., isolated from a maize field.</title>
        <authorList>
            <person name="Lin S.-Y."/>
            <person name="Tsai C.-F."/>
            <person name="Young C.-C."/>
        </authorList>
    </citation>
    <scope>NUCLEOTIDE SEQUENCE [LARGE SCALE GENOMIC DNA]</scope>
    <source>
        <strain evidence="5 6">CC-CFT486</strain>
    </source>
</reference>
<keyword evidence="2" id="KW-0012">Acyltransferase</keyword>
<accession>A0A5C8NEJ3</accession>
<evidence type="ECO:0000313" key="6">
    <source>
        <dbReference type="Proteomes" id="UP000321571"/>
    </source>
</evidence>
<dbReference type="EMBL" id="VDUX01000008">
    <property type="protein sequence ID" value="TXL57275.1"/>
    <property type="molecule type" value="Genomic_DNA"/>
</dbReference>
<dbReference type="GO" id="GO:0005737">
    <property type="term" value="C:cytoplasm"/>
    <property type="evidence" value="ECO:0007669"/>
    <property type="project" value="TreeGrafter"/>
</dbReference>
<gene>
    <name evidence="5" type="ORF">FHP06_14625</name>
</gene>
<dbReference type="PROSITE" id="PS51186">
    <property type="entry name" value="GNAT"/>
    <property type="match status" value="1"/>
</dbReference>
<evidence type="ECO:0000256" key="1">
    <source>
        <dbReference type="ARBA" id="ARBA00022679"/>
    </source>
</evidence>
<dbReference type="SUPFAM" id="SSF55729">
    <property type="entry name" value="Acyl-CoA N-acyltransferases (Nat)"/>
    <property type="match status" value="1"/>
</dbReference>
<protein>
    <submittedName>
        <fullName evidence="5">GNAT family N-acetyltransferase</fullName>
    </submittedName>
</protein>
<sequence length="184" mass="20405">MPDALDGLELRRVRLEDASALAEAYRVNAEHLAPWEPRRSPDFFTDAGQRIEITRQLMAVENGLVEAWVVLEGDRVVARLNVNNIIRGVLLSASLGYWVAATHVGRGIAGAMVQHAIDRADDLGLHRLEAATLPENAASQAVLRRHEFVEFGRAPQMLYIAGEWQDQVLFQRILNDRPAGPAVP</sequence>
<feature type="domain" description="N-acetyltransferase" evidence="4">
    <location>
        <begin position="11"/>
        <end position="175"/>
    </location>
</feature>
<keyword evidence="1 5" id="KW-0808">Transferase</keyword>
<evidence type="ECO:0000313" key="5">
    <source>
        <dbReference type="EMBL" id="TXL57275.1"/>
    </source>
</evidence>
<dbReference type="Proteomes" id="UP000321571">
    <property type="component" value="Unassembled WGS sequence"/>
</dbReference>